<dbReference type="EMBL" id="PQ015378">
    <property type="protein sequence ID" value="XDJ14862.1"/>
    <property type="molecule type" value="Genomic_DNA"/>
</dbReference>
<reference evidence="1" key="1">
    <citation type="submission" date="2024-07" db="EMBL/GenBank/DDBJ databases">
        <authorList>
            <person name="Bringhurst R.M."/>
            <person name="Homer T.E."/>
        </authorList>
    </citation>
    <scope>NUCLEOTIDE SEQUENCE</scope>
</reference>
<protein>
    <submittedName>
        <fullName evidence="1">Uncharacterized protein</fullName>
    </submittedName>
</protein>
<organism evidence="1">
    <name type="scientific">Pseudomonas phage RVTF4</name>
    <dbReference type="NCBI Taxonomy" id="3236931"/>
    <lineage>
        <taxon>Viruses</taxon>
    </lineage>
</organism>
<accession>A0AB39CDD1</accession>
<proteinExistence type="predicted"/>
<evidence type="ECO:0000313" key="1">
    <source>
        <dbReference type="EMBL" id="XDJ14862.1"/>
    </source>
</evidence>
<sequence length="127" mass="14696">MTKVLNLDDINRDNPFSFDNLTPKQTATGLRFNTYRGLRMYLITGSKDTAWLHAKYPHDFTPLYQKEAPWVYIKDLREILLESLKRDIASRRLIGLVANRKTQVVTNDTSELGQMWHSVVSEVVKGL</sequence>
<name>A0AB39CDD1_9VIRU</name>